<dbReference type="InterPro" id="IPR029448">
    <property type="entry name" value="FANCD2"/>
</dbReference>
<evidence type="ECO:0008006" key="9">
    <source>
        <dbReference type="Google" id="ProtNLM"/>
    </source>
</evidence>
<keyword evidence="2" id="KW-1017">Isopeptide bond</keyword>
<evidence type="ECO:0000256" key="2">
    <source>
        <dbReference type="ARBA" id="ARBA00022499"/>
    </source>
</evidence>
<gene>
    <name evidence="7" type="ORF">WJX75_007555</name>
</gene>
<evidence type="ECO:0000313" key="8">
    <source>
        <dbReference type="Proteomes" id="UP001491310"/>
    </source>
</evidence>
<accession>A0ABR2YPZ9</accession>
<organism evidence="7 8">
    <name type="scientific">Coccomyxa subellipsoidea</name>
    <dbReference type="NCBI Taxonomy" id="248742"/>
    <lineage>
        <taxon>Eukaryota</taxon>
        <taxon>Viridiplantae</taxon>
        <taxon>Chlorophyta</taxon>
        <taxon>core chlorophytes</taxon>
        <taxon>Trebouxiophyceae</taxon>
        <taxon>Trebouxiophyceae incertae sedis</taxon>
        <taxon>Coccomyxaceae</taxon>
        <taxon>Coccomyxa</taxon>
    </lineage>
</organism>
<evidence type="ECO:0000256" key="1">
    <source>
        <dbReference type="ARBA" id="ARBA00004123"/>
    </source>
</evidence>
<keyword evidence="3" id="KW-0832">Ubl conjugation</keyword>
<feature type="compositionally biased region" description="Acidic residues" evidence="6">
    <location>
        <begin position="1323"/>
        <end position="1355"/>
    </location>
</feature>
<keyword evidence="8" id="KW-1185">Reference proteome</keyword>
<comment type="similarity">
    <text evidence="5">Belongs to the Fanconi anemia protein FANCD2 family.</text>
</comment>
<dbReference type="PANTHER" id="PTHR32086">
    <property type="entry name" value="FANCONI ANEMIA GROUP D2 PROTEIN"/>
    <property type="match status" value="1"/>
</dbReference>
<reference evidence="7 8" key="1">
    <citation type="journal article" date="2024" name="Nat. Commun.">
        <title>Phylogenomics reveals the evolutionary origins of lichenization in chlorophyte algae.</title>
        <authorList>
            <person name="Puginier C."/>
            <person name="Libourel C."/>
            <person name="Otte J."/>
            <person name="Skaloud P."/>
            <person name="Haon M."/>
            <person name="Grisel S."/>
            <person name="Petersen M."/>
            <person name="Berrin J.G."/>
            <person name="Delaux P.M."/>
            <person name="Dal Grande F."/>
            <person name="Keller J."/>
        </authorList>
    </citation>
    <scope>NUCLEOTIDE SEQUENCE [LARGE SCALE GENOMIC DNA]</scope>
    <source>
        <strain evidence="7 8">SAG 216-7</strain>
    </source>
</reference>
<dbReference type="Pfam" id="PF14631">
    <property type="entry name" value="FancD2"/>
    <property type="match status" value="2"/>
</dbReference>
<evidence type="ECO:0000313" key="7">
    <source>
        <dbReference type="EMBL" id="KAK9909125.1"/>
    </source>
</evidence>
<dbReference type="EMBL" id="JALJOT010000007">
    <property type="protein sequence ID" value="KAK9909125.1"/>
    <property type="molecule type" value="Genomic_DNA"/>
</dbReference>
<proteinExistence type="inferred from homology"/>
<feature type="region of interest" description="Disordered" evidence="6">
    <location>
        <begin position="1318"/>
        <end position="1355"/>
    </location>
</feature>
<evidence type="ECO:0000256" key="4">
    <source>
        <dbReference type="ARBA" id="ARBA00023242"/>
    </source>
</evidence>
<evidence type="ECO:0000256" key="3">
    <source>
        <dbReference type="ARBA" id="ARBA00022843"/>
    </source>
</evidence>
<dbReference type="PANTHER" id="PTHR32086:SF0">
    <property type="entry name" value="FANCONI ANEMIA GROUP D2 PROTEIN"/>
    <property type="match status" value="1"/>
</dbReference>
<dbReference type="SUPFAM" id="SSF48371">
    <property type="entry name" value="ARM repeat"/>
    <property type="match status" value="1"/>
</dbReference>
<comment type="caution">
    <text evidence="7">The sequence shown here is derived from an EMBL/GenBank/DDBJ whole genome shotgun (WGS) entry which is preliminary data.</text>
</comment>
<dbReference type="Proteomes" id="UP001491310">
    <property type="component" value="Unassembled WGS sequence"/>
</dbReference>
<sequence length="1355" mass="148431">MNAEEQSPRKRQRLSAAEAERSVFLSLIENGGCTNWGNDTQAGVRVQDARKLRQYLTTKLLLNAQLSDGSKDLRRDFLAGLEEAIQDDSVLRQTLLPMVSKEASVSGDSFMRVLLTVEPIQTAVAEFLLLKLTDEGLQSQRIDRLILSQFRWLDSLANQEAITTLFLQAIDACPEELQKDIITVLPELVSEDEHEALVAKVKELCDGNGSFLLSALDAFSTLCLAEDLQMQVLEMVMERMDSAAVSDLPYIMTYLVRSMTTTTKGQVAQIIRETLHFVDSADPRYTVANLFSVDRGKGPAVAQSPSLQTLLALKSGMQASAIVCDAFHREIQSISEAEQHKNTDVLLLVLLHSLDKSWRKNAESLLKKKFASGLLDRASVTRVIKGHQADLKELFPSILMLAGALVASASEAAQQGGRQMYTDLFLEFEDAYTRQEVLRCLHTHLGSRIAPQTSAAIETLLQLASSNIEALLSYAAFLTSIMEYLEDYDSKQLHQVCQLFSILVVHAAQGQHNSRQTSSLENEYQIMLRKYIRSMSIQTCRIGIIGTASLIEQLAAAAESADDAFQQRCISSAIEILDHALNACKATSHDNSASVFALLCDELASTVAKGHMGSALLEHMRCLATDELQAMLCDVTDGNVEAPANLPELQDSNGKASQWLNLNGPDNPITLPVLQLLLATRTSVRGIMVYGTAVLGLTRTLELSASNSLDGLTAILGCTLCLPLPSSLEIEQLSTSSAEQRQMACLSIWHAVNWLREVVNAFSSDKAGRAEDPDLEQKLVLRLQQLCQLEALLNRALNYAPPTLELPTCQGTLASLPTASSGPKAKKKAKGKEAQAGSERPIDDQTDTEEQSLDQKENTPSNTHQPFETRVERQEERLGLVRRHLRPLCSSALQLMTVLTAVKPSSMALAPQVYLISELLRAVELHMPTANKNPLAKPATQACASGLGISSREELVEVLSSCMPAMQTLQQSAHSILQDTEGGEDAMQTARLPGSEMAMENLLLDQDVVDLLQCSFRFTEGLSRGSEGDFDQELLIVEVLHNLVSLSSRLQDADKDLEGRVSRAAEAVLQSDWDHCPAAASRSKPRVGAGCGWKGRTAPMAALLKYHVQHHGRPLDTLLKLAEDLMPSLLSDSDYAALSPSSLGTWYKAVFELLLQKWENIAKELSGSSAADDVGPSVEEAIQCAKVFAALIQVTKTHTDKQVHLQAVRCGGRFVELFMKVAKFWKGLVLCDDHGVEQFTELAQDMQKGTRIMQILCSDAKCKKELGIVAKVPQVKKRLEQSIFLVKGLLQASGVVQFVTVGNLKHKDLSGRVVASQAYVETSSEESEGESDKEDDPEIDGNEEDGRESGEEQED</sequence>
<evidence type="ECO:0000256" key="6">
    <source>
        <dbReference type="SAM" id="MobiDB-lite"/>
    </source>
</evidence>
<evidence type="ECO:0000256" key="5">
    <source>
        <dbReference type="ARBA" id="ARBA00093456"/>
    </source>
</evidence>
<feature type="region of interest" description="Disordered" evidence="6">
    <location>
        <begin position="816"/>
        <end position="875"/>
    </location>
</feature>
<protein>
    <recommendedName>
        <fullName evidence="9">Fanconi anemia group D2 protein</fullName>
    </recommendedName>
</protein>
<keyword evidence="4" id="KW-0539">Nucleus</keyword>
<dbReference type="InterPro" id="IPR016024">
    <property type="entry name" value="ARM-type_fold"/>
</dbReference>
<name>A0ABR2YPZ9_9CHLO</name>
<comment type="subcellular location">
    <subcellularLocation>
        <location evidence="1">Nucleus</location>
    </subcellularLocation>
</comment>